<dbReference type="PANTHER" id="PTHR47487:SF22">
    <property type="entry name" value="ZINC FINGER HOMEOBOX PROTEIN 4-LIKE ISOFORM X1"/>
    <property type="match status" value="1"/>
</dbReference>
<dbReference type="EMBL" id="OZ034813">
    <property type="protein sequence ID" value="CAL1353885.1"/>
    <property type="molecule type" value="Genomic_DNA"/>
</dbReference>
<feature type="region of interest" description="Disordered" evidence="1">
    <location>
        <begin position="84"/>
        <end position="160"/>
    </location>
</feature>
<evidence type="ECO:0000259" key="2">
    <source>
        <dbReference type="Pfam" id="PF12874"/>
    </source>
</evidence>
<dbReference type="Pfam" id="PF12874">
    <property type="entry name" value="zf-met"/>
    <property type="match status" value="1"/>
</dbReference>
<dbReference type="AlphaFoldDB" id="A0AAV2CDQ0"/>
<keyword evidence="4" id="KW-1185">Reference proteome</keyword>
<feature type="compositionally biased region" description="Basic residues" evidence="1">
    <location>
        <begin position="207"/>
        <end position="217"/>
    </location>
</feature>
<dbReference type="PANTHER" id="PTHR47487">
    <property type="entry name" value="OS06G0651300 PROTEIN-RELATED"/>
    <property type="match status" value="1"/>
</dbReference>
<accession>A0AAV2CDQ0</accession>
<gene>
    <name evidence="3" type="ORF">LTRI10_LOCUS1752</name>
</gene>
<feature type="domain" description="C2H2-type" evidence="2">
    <location>
        <begin position="161"/>
        <end position="185"/>
    </location>
</feature>
<proteinExistence type="predicted"/>
<sequence>MEFRCRAGDRILPPIESSHHRPSPSAAVPHPPFRGVQSSLQLMTDETLHRELEKARVWQEIIAEEIERRKEVMRAELRRQMIGEKDPESAISTAESGRPIFPEQPPERRFIITPPVTPMPEVMPPSASAAEPNKAEKLSDLGGGKHEKSEDDEGEKPKEDFRCVVCQVSATSHKQMIEHLAGKQHEAKSSSLAGRIRKRVGSQMQKNHGKRGKFSRK</sequence>
<dbReference type="Proteomes" id="UP001497516">
    <property type="component" value="Chromosome 1"/>
</dbReference>
<feature type="region of interest" description="Disordered" evidence="1">
    <location>
        <begin position="197"/>
        <end position="217"/>
    </location>
</feature>
<protein>
    <recommendedName>
        <fullName evidence="2">C2H2-type domain-containing protein</fullName>
    </recommendedName>
</protein>
<reference evidence="3 4" key="1">
    <citation type="submission" date="2024-04" db="EMBL/GenBank/DDBJ databases">
        <authorList>
            <person name="Fracassetti M."/>
        </authorList>
    </citation>
    <scope>NUCLEOTIDE SEQUENCE [LARGE SCALE GENOMIC DNA]</scope>
</reference>
<evidence type="ECO:0000256" key="1">
    <source>
        <dbReference type="SAM" id="MobiDB-lite"/>
    </source>
</evidence>
<name>A0AAV2CDQ0_9ROSI</name>
<evidence type="ECO:0000313" key="3">
    <source>
        <dbReference type="EMBL" id="CAL1353885.1"/>
    </source>
</evidence>
<dbReference type="InterPro" id="IPR013087">
    <property type="entry name" value="Znf_C2H2_type"/>
</dbReference>
<evidence type="ECO:0000313" key="4">
    <source>
        <dbReference type="Proteomes" id="UP001497516"/>
    </source>
</evidence>
<feature type="region of interest" description="Disordered" evidence="1">
    <location>
        <begin position="1"/>
        <end position="34"/>
    </location>
</feature>
<dbReference type="Gene3D" id="3.30.160.60">
    <property type="entry name" value="Classic Zinc Finger"/>
    <property type="match status" value="1"/>
</dbReference>
<organism evidence="3 4">
    <name type="scientific">Linum trigynum</name>
    <dbReference type="NCBI Taxonomy" id="586398"/>
    <lineage>
        <taxon>Eukaryota</taxon>
        <taxon>Viridiplantae</taxon>
        <taxon>Streptophyta</taxon>
        <taxon>Embryophyta</taxon>
        <taxon>Tracheophyta</taxon>
        <taxon>Spermatophyta</taxon>
        <taxon>Magnoliopsida</taxon>
        <taxon>eudicotyledons</taxon>
        <taxon>Gunneridae</taxon>
        <taxon>Pentapetalae</taxon>
        <taxon>rosids</taxon>
        <taxon>fabids</taxon>
        <taxon>Malpighiales</taxon>
        <taxon>Linaceae</taxon>
        <taxon>Linum</taxon>
    </lineage>
</organism>
<feature type="compositionally biased region" description="Basic and acidic residues" evidence="1">
    <location>
        <begin position="133"/>
        <end position="160"/>
    </location>
</feature>
<dbReference type="SUPFAM" id="SSF57667">
    <property type="entry name" value="beta-beta-alpha zinc fingers"/>
    <property type="match status" value="1"/>
</dbReference>
<dbReference type="InterPro" id="IPR036236">
    <property type="entry name" value="Znf_C2H2_sf"/>
</dbReference>